<evidence type="ECO:0000313" key="3">
    <source>
        <dbReference type="Proteomes" id="UP000278627"/>
    </source>
</evidence>
<dbReference type="AlphaFoldDB" id="A0A0N4TYY1"/>
<organism evidence="4">
    <name type="scientific">Brugia pahangi</name>
    <name type="common">Filarial nematode worm</name>
    <dbReference type="NCBI Taxonomy" id="6280"/>
    <lineage>
        <taxon>Eukaryota</taxon>
        <taxon>Metazoa</taxon>
        <taxon>Ecdysozoa</taxon>
        <taxon>Nematoda</taxon>
        <taxon>Chromadorea</taxon>
        <taxon>Rhabditida</taxon>
        <taxon>Spirurina</taxon>
        <taxon>Spiruromorpha</taxon>
        <taxon>Filarioidea</taxon>
        <taxon>Onchocercidae</taxon>
        <taxon>Brugia</taxon>
    </lineage>
</organism>
<protein>
    <submittedName>
        <fullName evidence="4">BOWMAN_BIRK domain-containing protein</fullName>
    </submittedName>
</protein>
<gene>
    <name evidence="2" type="ORF">BPAG_LOCUS14167</name>
</gene>
<dbReference type="EMBL" id="UZAD01013539">
    <property type="protein sequence ID" value="VDN95352.1"/>
    <property type="molecule type" value="Genomic_DNA"/>
</dbReference>
<evidence type="ECO:0000313" key="4">
    <source>
        <dbReference type="WBParaSite" id="BPAG_0001423901-mRNA-1"/>
    </source>
</evidence>
<sequence>MDVTLVLLPVLISMFTCNIGADLPSCERARCHHCRVTFIATMCPETCRPCLKEIPTPVCVILYGKLSGM</sequence>
<accession>A0A0N4TYY1</accession>
<proteinExistence type="predicted"/>
<dbReference type="WBParaSite" id="BPAG_0001423901-mRNA-1">
    <property type="protein sequence ID" value="BPAG_0001423901-mRNA-1"/>
    <property type="gene ID" value="BPAG_0001423901"/>
</dbReference>
<dbReference type="STRING" id="6280.A0A0N4TYY1"/>
<reference evidence="2 3" key="2">
    <citation type="submission" date="2018-11" db="EMBL/GenBank/DDBJ databases">
        <authorList>
            <consortium name="Pathogen Informatics"/>
        </authorList>
    </citation>
    <scope>NUCLEOTIDE SEQUENCE [LARGE SCALE GENOMIC DNA]</scope>
</reference>
<feature type="chain" id="PRO_5043122368" evidence="1">
    <location>
        <begin position="21"/>
        <end position="69"/>
    </location>
</feature>
<evidence type="ECO:0000256" key="1">
    <source>
        <dbReference type="SAM" id="SignalP"/>
    </source>
</evidence>
<keyword evidence="1" id="KW-0732">Signal</keyword>
<dbReference type="Proteomes" id="UP000278627">
    <property type="component" value="Unassembled WGS sequence"/>
</dbReference>
<keyword evidence="3" id="KW-1185">Reference proteome</keyword>
<reference evidence="4" key="1">
    <citation type="submission" date="2017-02" db="UniProtKB">
        <authorList>
            <consortium name="WormBaseParasite"/>
        </authorList>
    </citation>
    <scope>IDENTIFICATION</scope>
</reference>
<feature type="signal peptide" evidence="1">
    <location>
        <begin position="1"/>
        <end position="20"/>
    </location>
</feature>
<name>A0A0N4TYY1_BRUPA</name>
<evidence type="ECO:0000313" key="2">
    <source>
        <dbReference type="EMBL" id="VDN95352.1"/>
    </source>
</evidence>